<evidence type="ECO:0000313" key="3">
    <source>
        <dbReference type="Proteomes" id="UP001259340"/>
    </source>
</evidence>
<comment type="caution">
    <text evidence="1">The sequence shown here is derived from an EMBL/GenBank/DDBJ whole genome shotgun (WGS) entry which is preliminary data.</text>
</comment>
<reference evidence="2 4" key="1">
    <citation type="journal article" date="2022" name="bioRxiv">
        <title>Prophages regulate Shewanella fidelis 3313 motility and biofilm formation: implications for gut colonization dynamics in Ciona robusta.</title>
        <authorList>
            <person name="Natarajan O."/>
            <person name="Gibboney S.L."/>
            <person name="Young M.N."/>
            <person name="Lim S.J."/>
            <person name="Pluta N."/>
            <person name="Atkinson C.G."/>
            <person name="Leigh B.A."/>
            <person name="Liberti A."/>
            <person name="Kees E.D."/>
            <person name="Breitbart M."/>
            <person name="Gralnick J.A."/>
            <person name="Dishaw L.J."/>
        </authorList>
    </citation>
    <scope>NUCLEOTIDE SEQUENCE [LARGE SCALE GENOMIC DNA]</scope>
    <source>
        <strain evidence="2 4">JG4066</strain>
    </source>
</reference>
<reference evidence="1" key="2">
    <citation type="submission" date="2022-11" db="EMBL/GenBank/DDBJ databases">
        <title>Prophages regulate Shewanella fidelis motility and biofilm formation: implications for gut colonization dynamics in Ciona robusta.</title>
        <authorList>
            <person name="Natarajan O."/>
            <person name="Gibboney S.L."/>
            <person name="Young M.N."/>
            <person name="Lim S.J."/>
            <person name="Pluta N."/>
            <person name="Atkinson C.G.F."/>
            <person name="Leigh B.A."/>
            <person name="Liberti A."/>
            <person name="Kees E."/>
            <person name="Breitbart M."/>
            <person name="Gralnick J."/>
            <person name="Dishaw L.J."/>
        </authorList>
    </citation>
    <scope>NUCLEOTIDE SEQUENCE</scope>
    <source>
        <strain evidence="1">3313</strain>
    </source>
</reference>
<dbReference type="Proteomes" id="UP001271263">
    <property type="component" value="Unassembled WGS sequence"/>
</dbReference>
<sequence length="573" mass="62943">MSPVVPEIPIRDGSIGLDTMLAWLEPLPVETRLNAVGYTAKVAHHYQLDWVADKATQQQIVMGWHLGPLHNANTLLPLLIGEGKQQANNVAWDLPALYQQASTVSWLADGVVEVSSLITWSTSDSLYVGTVIAHIKGQPIDTELIFKFASTHHDINQQLAIAWGPHKAQWICSTKYRAPEVGLLTMRFSESAIDSTQRPITLRFTESEKYCYFDDGGGLVDANPSLPTIDFKTSVEPQIRRSYLMQPKIHCERISDGLTIVLKSVTISQSRGQWASSGNMSFSSRIDAERAANELLKISINGYDFYLWCESLSESKSFGQSIYTASGRGRFAELSAPYVKACNYVNTQARSFMGVMADIIENLGWTLASEISDFNVPANAFSYAAKTPAEALNMMANAIGAMLDINNETKTIKVIPQWPTVPWNIAAAIPDVILHDAVIMDFSEKREIRPDANAVFVRGEQQGVAVKVKRSGSAGDNFSADVVDQLITDNQAARMRATAELANAGNKVQNNIRTKVMAELPPMRPGMLIGVRKGTEVYKSVCDSFTINASVNPNSGEVTVNQTVTLLRNEVPI</sequence>
<evidence type="ECO:0000313" key="2">
    <source>
        <dbReference type="EMBL" id="MDW4824623.1"/>
    </source>
</evidence>
<evidence type="ECO:0000313" key="1">
    <source>
        <dbReference type="EMBL" id="MDR8523484.1"/>
    </source>
</evidence>
<proteinExistence type="predicted"/>
<protein>
    <submittedName>
        <fullName evidence="1">Uncharacterized protein</fullName>
    </submittedName>
</protein>
<organism evidence="1 3">
    <name type="scientific">Shewanella fidelis</name>
    <dbReference type="NCBI Taxonomy" id="173509"/>
    <lineage>
        <taxon>Bacteria</taxon>
        <taxon>Pseudomonadati</taxon>
        <taxon>Pseudomonadota</taxon>
        <taxon>Gammaproteobacteria</taxon>
        <taxon>Alteromonadales</taxon>
        <taxon>Shewanellaceae</taxon>
        <taxon>Shewanella</taxon>
    </lineage>
</organism>
<keyword evidence="4" id="KW-1185">Reference proteome</keyword>
<evidence type="ECO:0000313" key="4">
    <source>
        <dbReference type="Proteomes" id="UP001271263"/>
    </source>
</evidence>
<accession>A0AAW8NJM2</accession>
<dbReference type="Proteomes" id="UP001259340">
    <property type="component" value="Unassembled WGS sequence"/>
</dbReference>
<dbReference type="EMBL" id="JAPMLD010000003">
    <property type="protein sequence ID" value="MDW4824623.1"/>
    <property type="molecule type" value="Genomic_DNA"/>
</dbReference>
<dbReference type="EMBL" id="JAPMLE010000001">
    <property type="protein sequence ID" value="MDR8523484.1"/>
    <property type="molecule type" value="Genomic_DNA"/>
</dbReference>
<dbReference type="RefSeq" id="WP_310654449.1">
    <property type="nucleotide sequence ID" value="NZ_JAPMLA010000009.1"/>
</dbReference>
<dbReference type="AlphaFoldDB" id="A0AAW8NJM2"/>
<gene>
    <name evidence="1" type="ORF">OS133_07240</name>
    <name evidence="2" type="ORF">OS134_11190</name>
</gene>
<name>A0AAW8NJM2_9GAMM</name>